<gene>
    <name evidence="2" type="ORF">BVJ40_23305</name>
</gene>
<sequence length="159" mass="17050">MPRIIMFLFLLYCSAAFAKNSTLNITLGARLINPTCTLTVPVEFNFGNINGNDFLNGDAALRSSTVSVTASCTDTSRVDVMFIPQEGVVSGRNNAALTSNSSVIYSVSMADLGLNDVDFNTNILWLSPGTTTVRMRLASNGTLTKGAFNTAMTIQLTYT</sequence>
<dbReference type="GO" id="GO:0009289">
    <property type="term" value="C:pilus"/>
    <property type="evidence" value="ECO:0007669"/>
    <property type="project" value="InterPro"/>
</dbReference>
<comment type="caution">
    <text evidence="2">The sequence shown here is derived from an EMBL/GenBank/DDBJ whole genome shotgun (WGS) entry which is preliminary data.</text>
</comment>
<organism evidence="2">
    <name type="scientific">Salmonella enterica</name>
    <name type="common">Salmonella choleraesuis</name>
    <dbReference type="NCBI Taxonomy" id="28901"/>
    <lineage>
        <taxon>Bacteria</taxon>
        <taxon>Pseudomonadati</taxon>
        <taxon>Pseudomonadota</taxon>
        <taxon>Gammaproteobacteria</taxon>
        <taxon>Enterobacterales</taxon>
        <taxon>Enterobacteriaceae</taxon>
        <taxon>Salmonella</taxon>
    </lineage>
</organism>
<reference evidence="2" key="1">
    <citation type="submission" date="2018-07" db="EMBL/GenBank/DDBJ databases">
        <authorList>
            <consortium name="PulseNet: The National Subtyping Network for Foodborne Disease Surveillance"/>
            <person name="Tarr C.L."/>
            <person name="Trees E."/>
            <person name="Katz L.S."/>
            <person name="Carleton-Romer H.A."/>
            <person name="Stroika S."/>
            <person name="Kucerova Z."/>
            <person name="Roache K.F."/>
            <person name="Sabol A.L."/>
            <person name="Besser J."/>
            <person name="Gerner-Smidt P."/>
        </authorList>
    </citation>
    <scope>NUCLEOTIDE SEQUENCE</scope>
    <source>
        <strain evidence="2">PNUSAS006765</strain>
    </source>
</reference>
<evidence type="ECO:0000256" key="1">
    <source>
        <dbReference type="SAM" id="SignalP"/>
    </source>
</evidence>
<keyword evidence="1" id="KW-0732">Signal</keyword>
<dbReference type="EMBL" id="AAGSEK010000080">
    <property type="protein sequence ID" value="EBR4144168.1"/>
    <property type="molecule type" value="Genomic_DNA"/>
</dbReference>
<feature type="chain" id="PRO_5026349525" evidence="1">
    <location>
        <begin position="19"/>
        <end position="159"/>
    </location>
</feature>
<proteinExistence type="predicted"/>
<dbReference type="InterPro" id="IPR008966">
    <property type="entry name" value="Adhesion_dom_sf"/>
</dbReference>
<dbReference type="GO" id="GO:0007155">
    <property type="term" value="P:cell adhesion"/>
    <property type="evidence" value="ECO:0007669"/>
    <property type="project" value="InterPro"/>
</dbReference>
<feature type="signal peptide" evidence="1">
    <location>
        <begin position="1"/>
        <end position="18"/>
    </location>
</feature>
<evidence type="ECO:0000313" key="2">
    <source>
        <dbReference type="EMBL" id="EBR4144168.1"/>
    </source>
</evidence>
<dbReference type="SUPFAM" id="SSF49401">
    <property type="entry name" value="Bacterial adhesins"/>
    <property type="match status" value="1"/>
</dbReference>
<accession>A0A5U7LZ35</accession>
<dbReference type="AlphaFoldDB" id="A0A5U7LZ35"/>
<dbReference type="InterPro" id="IPR036937">
    <property type="entry name" value="Adhesion_dom_fimbrial_sf"/>
</dbReference>
<name>A0A5U7LZ35_SALER</name>
<dbReference type="Gene3D" id="2.60.40.1090">
    <property type="entry name" value="Fimbrial-type adhesion domain"/>
    <property type="match status" value="1"/>
</dbReference>
<protein>
    <submittedName>
        <fullName evidence="2">Fimbrial protein</fullName>
    </submittedName>
</protein>